<dbReference type="EMBL" id="JAAWVO010045261">
    <property type="protein sequence ID" value="MBN3319532.1"/>
    <property type="molecule type" value="Genomic_DNA"/>
</dbReference>
<dbReference type="Gene3D" id="3.30.70.850">
    <property type="entry name" value="Peptidase S8, pro-domain"/>
    <property type="match status" value="1"/>
</dbReference>
<dbReference type="SUPFAM" id="SSF52743">
    <property type="entry name" value="Subtilisin-like"/>
    <property type="match status" value="1"/>
</dbReference>
<dbReference type="Gene3D" id="2.60.120.260">
    <property type="entry name" value="Galactose-binding domain-like"/>
    <property type="match status" value="1"/>
</dbReference>
<dbReference type="GO" id="GO:0016485">
    <property type="term" value="P:protein processing"/>
    <property type="evidence" value="ECO:0007669"/>
    <property type="project" value="TreeGrafter"/>
</dbReference>
<evidence type="ECO:0000256" key="2">
    <source>
        <dbReference type="ARBA" id="ARBA00022670"/>
    </source>
</evidence>
<accession>A0A8J7NTT6</accession>
<keyword evidence="15" id="KW-1185">Reference proteome</keyword>
<evidence type="ECO:0000256" key="7">
    <source>
        <dbReference type="ARBA" id="ARBA00023145"/>
    </source>
</evidence>
<keyword evidence="8" id="KW-1015">Disulfide bond</keyword>
<dbReference type="FunFam" id="3.40.50.200:FF:000021">
    <property type="entry name" value="Proprotein convertase subtilisin/kexin type 5a"/>
    <property type="match status" value="1"/>
</dbReference>
<dbReference type="InterPro" id="IPR032815">
    <property type="entry name" value="S8_pro-domain"/>
</dbReference>
<dbReference type="InterPro" id="IPR023827">
    <property type="entry name" value="Peptidase_S8_Asp-AS"/>
</dbReference>
<evidence type="ECO:0000256" key="1">
    <source>
        <dbReference type="ARBA" id="ARBA00005325"/>
    </source>
</evidence>
<dbReference type="Pfam" id="PF16470">
    <property type="entry name" value="S8_pro-domain"/>
    <property type="match status" value="1"/>
</dbReference>
<evidence type="ECO:0000313" key="15">
    <source>
        <dbReference type="Proteomes" id="UP000736164"/>
    </source>
</evidence>
<comment type="similarity">
    <text evidence="1">Belongs to the peptidase S8 family. Furin subfamily.</text>
</comment>
<evidence type="ECO:0000256" key="3">
    <source>
        <dbReference type="ARBA" id="ARBA00022685"/>
    </source>
</evidence>
<dbReference type="FunFam" id="2.60.120.260:FF:000006">
    <property type="entry name" value="Proprotein convertase subtilisin/kexin type 5"/>
    <property type="match status" value="1"/>
</dbReference>
<feature type="active site" description="Charge relay system" evidence="10 11">
    <location>
        <position position="412"/>
    </location>
</feature>
<comment type="caution">
    <text evidence="14">The sequence shown here is derived from an EMBL/GenBank/DDBJ whole genome shotgun (WGS) entry which is preliminary data.</text>
</comment>
<dbReference type="GO" id="GO:0004252">
    <property type="term" value="F:serine-type endopeptidase activity"/>
    <property type="evidence" value="ECO:0007669"/>
    <property type="project" value="UniProtKB-UniRule"/>
</dbReference>
<feature type="active site" description="Charge relay system" evidence="10 11">
    <location>
        <position position="235"/>
    </location>
</feature>
<dbReference type="AlphaFoldDB" id="A0A8J7NTT6"/>
<feature type="non-terminal residue" evidence="14">
    <location>
        <position position="898"/>
    </location>
</feature>
<dbReference type="PROSITE" id="PS51829">
    <property type="entry name" value="P_HOMO_B"/>
    <property type="match status" value="1"/>
</dbReference>
<feature type="domain" description="P/Homo B" evidence="13">
    <location>
        <begin position="555"/>
        <end position="700"/>
    </location>
</feature>
<protein>
    <submittedName>
        <fullName evidence="14">NECA endoprotease</fullName>
    </submittedName>
</protein>
<dbReference type="PANTHER" id="PTHR42884:SF23">
    <property type="entry name" value="FURIN-LIKE PROTEASE 2"/>
    <property type="match status" value="1"/>
</dbReference>
<dbReference type="InterPro" id="IPR036852">
    <property type="entry name" value="Peptidase_S8/S53_dom_sf"/>
</dbReference>
<proteinExistence type="inferred from homology"/>
<dbReference type="InterPro" id="IPR008979">
    <property type="entry name" value="Galactose-bd-like_sf"/>
</dbReference>
<dbReference type="GO" id="GO:0005802">
    <property type="term" value="C:trans-Golgi network"/>
    <property type="evidence" value="ECO:0007669"/>
    <property type="project" value="TreeGrafter"/>
</dbReference>
<dbReference type="InterPro" id="IPR002884">
    <property type="entry name" value="P_dom"/>
</dbReference>
<dbReference type="InterPro" id="IPR022398">
    <property type="entry name" value="Peptidase_S8_His-AS"/>
</dbReference>
<keyword evidence="9" id="KW-0325">Glycoprotein</keyword>
<sequence>AMEGWVALLLLMYHTQQWQTVATRGQNSIKSHIFYAVEMEGGSPAARALAKQHGLQFISKIGNLEDHYTFKDIVGSRSRQSLEAKLYMGSGVKWVKRQRAHYRDKRVAIPSLDDRTRHELGERQREIPSEIYNVINSEEGLEEPLVFNDPYWPMQWELYNRGQFGSPKRFDLNIMPVWKRNITGKGVVVTIIDDGVDHTNVDLKTNFELFASFDLRGAHGLSHDPMPLRDSNNGHGTRCAGEVAMEANNSFCGVGIAYNARIGGIRLLDGAVTDSMEATSLTYNNDFIDIYSCCWGPRDNGKEMAGPGKLTEKALRIGAQKAGRKGKGSIFVWASGNGGLVDDHCGADGYVNSIYTIAIGAITHSGLPAYFGEPCPAVMAVTLTGATNEGSLPLVTATNVDEGCVTHFTGTSSAAPIAAGILALVLEANHPFIITALQKKCNRIFSLVFKHQYTFQERKVRLDSVSTSLITVYIEFSRIGRTFPPVRKKQTVSGLNKTPPVYGFGLLDAGLMVQQALEFETVRPQRICSEDMFLNPVSNRCCFLSKLPGKLLSCARLQTKKTNRGEVLDERILSPGGVVSVHIQAEACRGTENAINVLEHIQSVVSITSVCRGDLSIDLISPFGTKSRLLGTRHNDMSGAGLKNWTLMSVHSWGEDPRGIWKLKVTDNKDTVIRCFRSEFELAAGAVLSIKMIFYGTFDPKKELRDNDHQKLVSMGETYQFNMDSKSDYSQQDIIEEQFEIENLKRVNANNIPVLHMRKKTNPKSYPKLIQTFKPQDMDDTNGSRLRPHLQRLWNTLRDNIETHWTQYKALTRKKTPQLLWMDLVLARYLAAEPNLRSVTGSLPAFLQLRSGPGSSTQARLLSRPQLLRALGADLRKMQALRRVSKSHELLKKEIAEK</sequence>
<feature type="signal peptide" evidence="12">
    <location>
        <begin position="1"/>
        <end position="17"/>
    </location>
</feature>
<evidence type="ECO:0000256" key="6">
    <source>
        <dbReference type="ARBA" id="ARBA00022825"/>
    </source>
</evidence>
<dbReference type="PROSITE" id="PS00136">
    <property type="entry name" value="SUBTILASE_ASP"/>
    <property type="match status" value="1"/>
</dbReference>
<dbReference type="InterPro" id="IPR015500">
    <property type="entry name" value="Peptidase_S8_subtilisin-rel"/>
</dbReference>
<feature type="non-terminal residue" evidence="14">
    <location>
        <position position="1"/>
    </location>
</feature>
<keyword evidence="5 11" id="KW-0378">Hydrolase</keyword>
<evidence type="ECO:0000256" key="4">
    <source>
        <dbReference type="ARBA" id="ARBA00022729"/>
    </source>
</evidence>
<keyword evidence="7" id="KW-0865">Zymogen</keyword>
<dbReference type="CDD" id="cd04059">
    <property type="entry name" value="Peptidases_S8_Protein_convertases_Kexins_Furin-like"/>
    <property type="match status" value="1"/>
</dbReference>
<evidence type="ECO:0000256" key="5">
    <source>
        <dbReference type="ARBA" id="ARBA00022801"/>
    </source>
</evidence>
<dbReference type="InterPro" id="IPR034182">
    <property type="entry name" value="Kexin/furin"/>
</dbReference>
<keyword evidence="6 11" id="KW-0720">Serine protease</keyword>
<keyword evidence="4 12" id="KW-0732">Signal</keyword>
<dbReference type="PROSITE" id="PS00138">
    <property type="entry name" value="SUBTILASE_SER"/>
    <property type="match status" value="1"/>
</dbReference>
<evidence type="ECO:0000256" key="10">
    <source>
        <dbReference type="PIRSR" id="PIRSR615500-1"/>
    </source>
</evidence>
<dbReference type="Pfam" id="PF01483">
    <property type="entry name" value="P_proprotein"/>
    <property type="match status" value="1"/>
</dbReference>
<name>A0A8J7NTT6_ATRSP</name>
<feature type="chain" id="PRO_5035160257" evidence="12">
    <location>
        <begin position="18"/>
        <end position="898"/>
    </location>
</feature>
<dbReference type="SUPFAM" id="SSF49785">
    <property type="entry name" value="Galactose-binding domain-like"/>
    <property type="match status" value="1"/>
</dbReference>
<dbReference type="Gene3D" id="3.40.50.200">
    <property type="entry name" value="Peptidase S8/S53 domain"/>
    <property type="match status" value="1"/>
</dbReference>
<evidence type="ECO:0000256" key="12">
    <source>
        <dbReference type="SAM" id="SignalP"/>
    </source>
</evidence>
<evidence type="ECO:0000256" key="8">
    <source>
        <dbReference type="ARBA" id="ARBA00023157"/>
    </source>
</evidence>
<evidence type="ECO:0000313" key="14">
    <source>
        <dbReference type="EMBL" id="MBN3319532.1"/>
    </source>
</evidence>
<dbReference type="Pfam" id="PF00082">
    <property type="entry name" value="Peptidase_S8"/>
    <property type="match status" value="1"/>
</dbReference>
<keyword evidence="3" id="KW-0165">Cleavage on pair of basic residues</keyword>
<keyword evidence="2 11" id="KW-0645">Protease</keyword>
<dbReference type="PANTHER" id="PTHR42884">
    <property type="entry name" value="PROPROTEIN CONVERTASE SUBTILISIN/KEXIN-RELATED"/>
    <property type="match status" value="1"/>
</dbReference>
<dbReference type="InterPro" id="IPR000209">
    <property type="entry name" value="Peptidase_S8/S53_dom"/>
</dbReference>
<dbReference type="SUPFAM" id="SSF54897">
    <property type="entry name" value="Protease propeptides/inhibitors"/>
    <property type="match status" value="1"/>
</dbReference>
<evidence type="ECO:0000256" key="11">
    <source>
        <dbReference type="PROSITE-ProRule" id="PRU01240"/>
    </source>
</evidence>
<feature type="active site" description="Charge relay system" evidence="10 11">
    <location>
        <position position="193"/>
    </location>
</feature>
<dbReference type="PRINTS" id="PR00723">
    <property type="entry name" value="SUBTILISIN"/>
</dbReference>
<dbReference type="PROSITE" id="PS51892">
    <property type="entry name" value="SUBTILASE"/>
    <property type="match status" value="1"/>
</dbReference>
<dbReference type="InterPro" id="IPR023828">
    <property type="entry name" value="Peptidase_S8_Ser-AS"/>
</dbReference>
<dbReference type="Proteomes" id="UP000736164">
    <property type="component" value="Unassembled WGS sequence"/>
</dbReference>
<gene>
    <name evidence="14" type="primary">Neca</name>
    <name evidence="14" type="ORF">GTO95_0014772</name>
</gene>
<dbReference type="GO" id="GO:0000139">
    <property type="term" value="C:Golgi membrane"/>
    <property type="evidence" value="ECO:0007669"/>
    <property type="project" value="TreeGrafter"/>
</dbReference>
<reference evidence="14" key="1">
    <citation type="journal article" date="2021" name="Cell">
        <title>Tracing the genetic footprints of vertebrate landing in non-teleost ray-finned fishes.</title>
        <authorList>
            <person name="Bi X."/>
            <person name="Wang K."/>
            <person name="Yang L."/>
            <person name="Pan H."/>
            <person name="Jiang H."/>
            <person name="Wei Q."/>
            <person name="Fang M."/>
            <person name="Yu H."/>
            <person name="Zhu C."/>
            <person name="Cai Y."/>
            <person name="He Y."/>
            <person name="Gan X."/>
            <person name="Zeng H."/>
            <person name="Yu D."/>
            <person name="Zhu Y."/>
            <person name="Jiang H."/>
            <person name="Qiu Q."/>
            <person name="Yang H."/>
            <person name="Zhang Y.E."/>
            <person name="Wang W."/>
            <person name="Zhu M."/>
            <person name="He S."/>
            <person name="Zhang G."/>
        </authorList>
    </citation>
    <scope>NUCLEOTIDE SEQUENCE</scope>
    <source>
        <strain evidence="14">Allg_001</strain>
    </source>
</reference>
<evidence type="ECO:0000259" key="13">
    <source>
        <dbReference type="PROSITE" id="PS51829"/>
    </source>
</evidence>
<dbReference type="PROSITE" id="PS00137">
    <property type="entry name" value="SUBTILASE_HIS"/>
    <property type="match status" value="1"/>
</dbReference>
<evidence type="ECO:0000256" key="9">
    <source>
        <dbReference type="ARBA" id="ARBA00023180"/>
    </source>
</evidence>
<dbReference type="InterPro" id="IPR038466">
    <property type="entry name" value="S8_pro-domain_sf"/>
</dbReference>
<organism evidence="14 15">
    <name type="scientific">Atractosteus spatula</name>
    <name type="common">Alligator gar</name>
    <name type="synonym">Lepisosteus spatula</name>
    <dbReference type="NCBI Taxonomy" id="7917"/>
    <lineage>
        <taxon>Eukaryota</taxon>
        <taxon>Metazoa</taxon>
        <taxon>Chordata</taxon>
        <taxon>Craniata</taxon>
        <taxon>Vertebrata</taxon>
        <taxon>Euteleostomi</taxon>
        <taxon>Actinopterygii</taxon>
        <taxon>Neopterygii</taxon>
        <taxon>Holostei</taxon>
        <taxon>Semionotiformes</taxon>
        <taxon>Lepisosteidae</taxon>
        <taxon>Atractosteus</taxon>
    </lineage>
</organism>